<keyword evidence="1" id="KW-1133">Transmembrane helix</keyword>
<organism evidence="2 3">
    <name type="scientific">Sinorhizobium phage phiM9</name>
    <dbReference type="NCBI Taxonomy" id="1636182"/>
    <lineage>
        <taxon>Viruses</taxon>
        <taxon>Duplodnaviria</taxon>
        <taxon>Heunggongvirae</taxon>
        <taxon>Uroviricota</taxon>
        <taxon>Caudoviricetes</taxon>
        <taxon>Pootjesviridae</taxon>
        <taxon>Emnonavirus</taxon>
        <taxon>Emnonavirus phiM9</taxon>
    </lineage>
</organism>
<dbReference type="Pfam" id="PF24027">
    <property type="entry name" value="DUF7338"/>
    <property type="match status" value="1"/>
</dbReference>
<reference evidence="2 3" key="1">
    <citation type="journal article" date="2015" name="J. Virol.">
        <title>Sinorhizobium meliloti Phage ?M9 Defines a New Group of T4 Superfamily Phages with Unusual Genomic Features but a Common T=16 Capsid.</title>
        <authorList>
            <person name="Johnson M.C."/>
            <person name="Tatum K.B."/>
            <person name="Lynn J.S."/>
            <person name="Brewer T.E."/>
            <person name="Lu S."/>
            <person name="Washburn B.K."/>
            <person name="Stroupe M.E."/>
            <person name="Jones K.M."/>
        </authorList>
    </citation>
    <scope>NUCLEOTIDE SEQUENCE [LARGE SCALE GENOMIC DNA]</scope>
</reference>
<dbReference type="InterPro" id="IPR055762">
    <property type="entry name" value="DUF7338"/>
</dbReference>
<feature type="transmembrane region" description="Helical" evidence="1">
    <location>
        <begin position="20"/>
        <end position="45"/>
    </location>
</feature>
<dbReference type="RefSeq" id="YP_009189521.1">
    <property type="nucleotide sequence ID" value="NC_028676.1"/>
</dbReference>
<keyword evidence="1" id="KW-0472">Membrane</keyword>
<sequence>MKDILTIIKLAPKNFFLFPFYAVSAWMMTILTYIISPFLSAWSVIADINVLPYPFNLFHTHDNTLDGGQKALKWPVPESKIGLWWQRIRWMWRNSAYGYKAFVIGFKTEDHKVIFSKSVGNRQFDKGGSVLYIVVMEDAKGERYWSYRRDYELFGKYFSKQWLGWTYTARDGIHHQLKCLPFSWKSPKK</sequence>
<protein>
    <submittedName>
        <fullName evidence="2">Uncharacterized protein</fullName>
    </submittedName>
</protein>
<evidence type="ECO:0000256" key="1">
    <source>
        <dbReference type="SAM" id="Phobius"/>
    </source>
</evidence>
<dbReference type="GeneID" id="26517819"/>
<reference evidence="3" key="2">
    <citation type="submission" date="2015-03" db="EMBL/GenBank/DDBJ databases">
        <title>The genome and structure of Sinorhizobium meliloti phage phiM9.</title>
        <authorList>
            <person name="Johnson M.C."/>
            <person name="Tatum K.B."/>
            <person name="Lynn J.S."/>
            <person name="Brewer T.E."/>
            <person name="Washburn B.K."/>
            <person name="Stroupe M.E."/>
            <person name="Jones K.M."/>
        </authorList>
    </citation>
    <scope>NUCLEOTIDE SEQUENCE [LARGE SCALE GENOMIC DNA]</scope>
</reference>
<gene>
    <name evidence="2" type="ORF">Sm_phiM9_139</name>
</gene>
<dbReference type="Proteomes" id="UP000033804">
    <property type="component" value="Segment"/>
</dbReference>
<evidence type="ECO:0000313" key="2">
    <source>
        <dbReference type="EMBL" id="AKE44767.1"/>
    </source>
</evidence>
<keyword evidence="1" id="KW-0812">Transmembrane</keyword>
<dbReference type="EMBL" id="KP881232">
    <property type="protein sequence ID" value="AKE44767.1"/>
    <property type="molecule type" value="Genomic_DNA"/>
</dbReference>
<proteinExistence type="predicted"/>
<evidence type="ECO:0000313" key="3">
    <source>
        <dbReference type="Proteomes" id="UP000033804"/>
    </source>
</evidence>
<keyword evidence="3" id="KW-1185">Reference proteome</keyword>
<name>A0A0F6R516_9CAUD</name>
<dbReference type="KEGG" id="vg:26517819"/>
<dbReference type="OrthoDB" id="9080at10239"/>
<accession>A0A0F6R516</accession>